<feature type="transmembrane region" description="Helical" evidence="7">
    <location>
        <begin position="49"/>
        <end position="68"/>
    </location>
</feature>
<feature type="transmembrane region" description="Helical" evidence="7">
    <location>
        <begin position="274"/>
        <end position="294"/>
    </location>
</feature>
<gene>
    <name evidence="9" type="ORF">THASP1DRAFT_16503</name>
</gene>
<protein>
    <submittedName>
        <fullName evidence="9">Major facilitator superfamily-domain-containing protein</fullName>
    </submittedName>
</protein>
<feature type="transmembrane region" description="Helical" evidence="7">
    <location>
        <begin position="80"/>
        <end position="99"/>
    </location>
</feature>
<dbReference type="GO" id="GO:0012505">
    <property type="term" value="C:endomembrane system"/>
    <property type="evidence" value="ECO:0007669"/>
    <property type="project" value="UniProtKB-SubCell"/>
</dbReference>
<evidence type="ECO:0000256" key="5">
    <source>
        <dbReference type="ARBA" id="ARBA00022989"/>
    </source>
</evidence>
<comment type="similarity">
    <text evidence="2">Belongs to the major facilitator superfamily.</text>
</comment>
<dbReference type="InterPro" id="IPR036259">
    <property type="entry name" value="MFS_trans_sf"/>
</dbReference>
<dbReference type="Proteomes" id="UP000271241">
    <property type="component" value="Unassembled WGS sequence"/>
</dbReference>
<dbReference type="CDD" id="cd17502">
    <property type="entry name" value="MFS_Azr1_MDR_like"/>
    <property type="match status" value="1"/>
</dbReference>
<name>A0A4P9XPA8_9FUNG</name>
<dbReference type="Pfam" id="PF07690">
    <property type="entry name" value="MFS_1"/>
    <property type="match status" value="1"/>
</dbReference>
<reference evidence="10" key="1">
    <citation type="journal article" date="2018" name="Nat. Microbiol.">
        <title>Leveraging single-cell genomics to expand the fungal tree of life.</title>
        <authorList>
            <person name="Ahrendt S.R."/>
            <person name="Quandt C.A."/>
            <person name="Ciobanu D."/>
            <person name="Clum A."/>
            <person name="Salamov A."/>
            <person name="Andreopoulos B."/>
            <person name="Cheng J.F."/>
            <person name="Woyke T."/>
            <person name="Pelin A."/>
            <person name="Henrissat B."/>
            <person name="Reynolds N.K."/>
            <person name="Benny G.L."/>
            <person name="Smith M.E."/>
            <person name="James T.Y."/>
            <person name="Grigoriev I.V."/>
        </authorList>
    </citation>
    <scope>NUCLEOTIDE SEQUENCE [LARGE SCALE GENOMIC DNA]</scope>
    <source>
        <strain evidence="10">RSA 1356</strain>
    </source>
</reference>
<dbReference type="PROSITE" id="PS50850">
    <property type="entry name" value="MFS"/>
    <property type="match status" value="1"/>
</dbReference>
<evidence type="ECO:0000256" key="4">
    <source>
        <dbReference type="ARBA" id="ARBA00022692"/>
    </source>
</evidence>
<evidence type="ECO:0000256" key="1">
    <source>
        <dbReference type="ARBA" id="ARBA00004127"/>
    </source>
</evidence>
<evidence type="ECO:0000256" key="6">
    <source>
        <dbReference type="ARBA" id="ARBA00023136"/>
    </source>
</evidence>
<dbReference type="OrthoDB" id="10021397at2759"/>
<accession>A0A4P9XPA8</accession>
<dbReference type="GO" id="GO:0022857">
    <property type="term" value="F:transmembrane transporter activity"/>
    <property type="evidence" value="ECO:0007669"/>
    <property type="project" value="InterPro"/>
</dbReference>
<feature type="transmembrane region" description="Helical" evidence="7">
    <location>
        <begin position="314"/>
        <end position="331"/>
    </location>
</feature>
<dbReference type="InterPro" id="IPR020846">
    <property type="entry name" value="MFS_dom"/>
</dbReference>
<keyword evidence="6 7" id="KW-0472">Membrane</keyword>
<dbReference type="Gene3D" id="1.20.1250.20">
    <property type="entry name" value="MFS general substrate transporter like domains"/>
    <property type="match status" value="1"/>
</dbReference>
<proteinExistence type="inferred from homology"/>
<feature type="transmembrane region" description="Helical" evidence="7">
    <location>
        <begin position="168"/>
        <end position="188"/>
    </location>
</feature>
<keyword evidence="10" id="KW-1185">Reference proteome</keyword>
<feature type="transmembrane region" description="Helical" evidence="7">
    <location>
        <begin position="343"/>
        <end position="362"/>
    </location>
</feature>
<dbReference type="AlphaFoldDB" id="A0A4P9XPA8"/>
<evidence type="ECO:0000313" key="10">
    <source>
        <dbReference type="Proteomes" id="UP000271241"/>
    </source>
</evidence>
<feature type="transmembrane region" description="Helical" evidence="7">
    <location>
        <begin position="209"/>
        <end position="230"/>
    </location>
</feature>
<dbReference type="SUPFAM" id="SSF103473">
    <property type="entry name" value="MFS general substrate transporter"/>
    <property type="match status" value="2"/>
</dbReference>
<organism evidence="9 10">
    <name type="scientific">Thamnocephalis sphaerospora</name>
    <dbReference type="NCBI Taxonomy" id="78915"/>
    <lineage>
        <taxon>Eukaryota</taxon>
        <taxon>Fungi</taxon>
        <taxon>Fungi incertae sedis</taxon>
        <taxon>Zoopagomycota</taxon>
        <taxon>Zoopagomycotina</taxon>
        <taxon>Zoopagomycetes</taxon>
        <taxon>Zoopagales</taxon>
        <taxon>Sigmoideomycetaceae</taxon>
        <taxon>Thamnocephalis</taxon>
    </lineage>
</organism>
<feature type="transmembrane region" description="Helical" evidence="7">
    <location>
        <begin position="368"/>
        <end position="389"/>
    </location>
</feature>
<feature type="transmembrane region" description="Helical" evidence="7">
    <location>
        <begin position="138"/>
        <end position="156"/>
    </location>
</feature>
<evidence type="ECO:0000256" key="7">
    <source>
        <dbReference type="SAM" id="Phobius"/>
    </source>
</evidence>
<feature type="transmembrane region" description="Helical" evidence="7">
    <location>
        <begin position="12"/>
        <end position="37"/>
    </location>
</feature>
<comment type="subcellular location">
    <subcellularLocation>
        <location evidence="1">Endomembrane system</location>
        <topology evidence="1">Multi-pass membrane protein</topology>
    </subcellularLocation>
</comment>
<keyword evidence="3" id="KW-0813">Transport</keyword>
<dbReference type="InterPro" id="IPR011701">
    <property type="entry name" value="MFS"/>
</dbReference>
<feature type="transmembrane region" description="Helical" evidence="7">
    <location>
        <begin position="476"/>
        <end position="495"/>
    </location>
</feature>
<evidence type="ECO:0000259" key="8">
    <source>
        <dbReference type="PROSITE" id="PS50850"/>
    </source>
</evidence>
<evidence type="ECO:0000256" key="3">
    <source>
        <dbReference type="ARBA" id="ARBA00022448"/>
    </source>
</evidence>
<dbReference type="STRING" id="78915.A0A4P9XPA8"/>
<dbReference type="EMBL" id="KZ992667">
    <property type="protein sequence ID" value="RKP07837.1"/>
    <property type="molecule type" value="Genomic_DNA"/>
</dbReference>
<sequence length="517" mass="54558">MLGSGSRTDNLYALNAISLALAVFLGSLDQTIVATAIPRIASDFSALDQVAWIGIAYMLTSTASQPLYGRFSDIFGRKPVFLAATVIFLAGSLGCGAANSMVMLIIMRAIAGMGGGGFVPLVMIIIIDIAPLRQRGQYAGIVGAVFAFSSVIGPLLGGVFTDHATWRWAFYINLPIGFVTILVTVFLLKLKSPTGSVREKLGRVDYLGTLLVLGFCITLLLPVNWGGAMYAWNSPLVIALFCVAIALLGGFLFVEYRFAKEPIVPLRLFRTRSVCAICLGSLLFGWAFFSPIYYLPMFFQTVRGSSATASGLELLPFVLPISVMAVVSGTITSRVGGWTYRAFLSGGLALSTIALGLITLYGVETQRALEICAMIMLGAGFGSAVQTSALAGQASVASGDAAIITALNSFAQIIGGAIGLAVEGAVFNNKLSGALSEHAPASSPHGDTSQSVEAIRALPPGERDAYFNAFVNAFHMQYYVLIPVAGLAALVYILVKPLSRKQGGGEGREEMVMIALH</sequence>
<keyword evidence="4 7" id="KW-0812">Transmembrane</keyword>
<dbReference type="Gene3D" id="1.20.1720.10">
    <property type="entry name" value="Multidrug resistance protein D"/>
    <property type="match status" value="1"/>
</dbReference>
<feature type="transmembrane region" description="Helical" evidence="7">
    <location>
        <begin position="105"/>
        <end position="126"/>
    </location>
</feature>
<dbReference type="FunFam" id="1.20.1720.10:FF:000013">
    <property type="entry name" value="Related to multidrug resistance proteins"/>
    <property type="match status" value="1"/>
</dbReference>
<keyword evidence="5 7" id="KW-1133">Transmembrane helix</keyword>
<feature type="transmembrane region" description="Helical" evidence="7">
    <location>
        <begin position="401"/>
        <end position="422"/>
    </location>
</feature>
<dbReference type="PRINTS" id="PR01036">
    <property type="entry name" value="TCRTETB"/>
</dbReference>
<evidence type="ECO:0000256" key="2">
    <source>
        <dbReference type="ARBA" id="ARBA00008335"/>
    </source>
</evidence>
<dbReference type="PANTHER" id="PTHR23501">
    <property type="entry name" value="MAJOR FACILITATOR SUPERFAMILY"/>
    <property type="match status" value="1"/>
</dbReference>
<dbReference type="GO" id="GO:0005886">
    <property type="term" value="C:plasma membrane"/>
    <property type="evidence" value="ECO:0007669"/>
    <property type="project" value="TreeGrafter"/>
</dbReference>
<evidence type="ECO:0000313" key="9">
    <source>
        <dbReference type="EMBL" id="RKP07837.1"/>
    </source>
</evidence>
<feature type="transmembrane region" description="Helical" evidence="7">
    <location>
        <begin position="236"/>
        <end position="254"/>
    </location>
</feature>
<feature type="domain" description="Major facilitator superfamily (MFS) profile" evidence="8">
    <location>
        <begin position="15"/>
        <end position="500"/>
    </location>
</feature>
<dbReference type="PANTHER" id="PTHR23501:SF191">
    <property type="entry name" value="VACUOLAR BASIC AMINO ACID TRANSPORTER 4"/>
    <property type="match status" value="1"/>
</dbReference>